<dbReference type="Gene3D" id="2.60.120.10">
    <property type="entry name" value="Jelly Rolls"/>
    <property type="match status" value="1"/>
</dbReference>
<dbReference type="AlphaFoldDB" id="A0A1A9I7D8"/>
<dbReference type="CDD" id="cd00038">
    <property type="entry name" value="CAP_ED"/>
    <property type="match status" value="1"/>
</dbReference>
<dbReference type="Proteomes" id="UP000077667">
    <property type="component" value="Chromosome"/>
</dbReference>
<dbReference type="RefSeq" id="WP_067759162.1">
    <property type="nucleotide sequence ID" value="NZ_CP015772.1"/>
</dbReference>
<gene>
    <name evidence="2" type="ORF">A8C56_18030</name>
</gene>
<dbReference type="EMBL" id="CP015772">
    <property type="protein sequence ID" value="ANH82620.1"/>
    <property type="molecule type" value="Genomic_DNA"/>
</dbReference>
<accession>A0A1A9I7D8</accession>
<evidence type="ECO:0000313" key="2">
    <source>
        <dbReference type="EMBL" id="ANH82620.1"/>
    </source>
</evidence>
<evidence type="ECO:0000259" key="1">
    <source>
        <dbReference type="PROSITE" id="PS50042"/>
    </source>
</evidence>
<dbReference type="InterPro" id="IPR018490">
    <property type="entry name" value="cNMP-bd_dom_sf"/>
</dbReference>
<dbReference type="OrthoDB" id="948610at2"/>
<sequence length="189" mass="21997">MDALLKFIRSLTSFSDESWTLLQPALTKKNFKKNEYLLKEGQVCRSLYFIEKGYCKSYYTINGVVKNTGFFFEGDIATNISSFGSDRPSEYFMTACEPLSVTQFDKQLLMEAGKRSPEIETVGRHCIRLFAARQETFATLFKLYMAAERLRYLEENYPFMLQRIPLLQLAPFLGVARETLSRIRNRRSQ</sequence>
<name>A0A1A9I7D8_9BACT</name>
<dbReference type="SUPFAM" id="SSF51206">
    <property type="entry name" value="cAMP-binding domain-like"/>
    <property type="match status" value="1"/>
</dbReference>
<keyword evidence="3" id="KW-1185">Reference proteome</keyword>
<dbReference type="InterPro" id="IPR014710">
    <property type="entry name" value="RmlC-like_jellyroll"/>
</dbReference>
<feature type="domain" description="Cyclic nucleotide-binding" evidence="1">
    <location>
        <begin position="10"/>
        <end position="107"/>
    </location>
</feature>
<dbReference type="InterPro" id="IPR000595">
    <property type="entry name" value="cNMP-bd_dom"/>
</dbReference>
<evidence type="ECO:0000313" key="3">
    <source>
        <dbReference type="Proteomes" id="UP000077667"/>
    </source>
</evidence>
<dbReference type="Pfam" id="PF00027">
    <property type="entry name" value="cNMP_binding"/>
    <property type="match status" value="1"/>
</dbReference>
<protein>
    <submittedName>
        <fullName evidence="2">Crp/Fnr family transcriptional regulator</fullName>
    </submittedName>
</protein>
<organism evidence="2 3">
    <name type="scientific">Niabella ginsenosidivorans</name>
    <dbReference type="NCBI Taxonomy" id="1176587"/>
    <lineage>
        <taxon>Bacteria</taxon>
        <taxon>Pseudomonadati</taxon>
        <taxon>Bacteroidota</taxon>
        <taxon>Chitinophagia</taxon>
        <taxon>Chitinophagales</taxon>
        <taxon>Chitinophagaceae</taxon>
        <taxon>Niabella</taxon>
    </lineage>
</organism>
<proteinExistence type="predicted"/>
<dbReference type="KEGG" id="nia:A8C56_18030"/>
<reference evidence="2 3" key="1">
    <citation type="submission" date="2016-05" db="EMBL/GenBank/DDBJ databases">
        <title>Niabella ginsenosidivorans BS26 whole genome sequencing.</title>
        <authorList>
            <person name="Im W.T."/>
            <person name="Siddiqi M.Z."/>
        </authorList>
    </citation>
    <scope>NUCLEOTIDE SEQUENCE [LARGE SCALE GENOMIC DNA]</scope>
    <source>
        <strain evidence="2 3">BS26</strain>
    </source>
</reference>
<dbReference type="STRING" id="1176587.A8C56_18030"/>
<dbReference type="PROSITE" id="PS50042">
    <property type="entry name" value="CNMP_BINDING_3"/>
    <property type="match status" value="1"/>
</dbReference>